<gene>
    <name evidence="2" type="ORF">HJ583_011095</name>
</gene>
<comment type="caution">
    <text evidence="2">The sequence shown here is derived from an EMBL/GenBank/DDBJ whole genome shotgun (WGS) entry which is preliminary data.</text>
</comment>
<evidence type="ECO:0000256" key="1">
    <source>
        <dbReference type="SAM" id="Phobius"/>
    </source>
</evidence>
<keyword evidence="3" id="KW-1185">Reference proteome</keyword>
<evidence type="ECO:0000313" key="3">
    <source>
        <dbReference type="Proteomes" id="UP000778523"/>
    </source>
</evidence>
<protein>
    <recommendedName>
        <fullName evidence="4">Transmembrane protein</fullName>
    </recommendedName>
</protein>
<dbReference type="EMBL" id="JABCSC020000002">
    <property type="protein sequence ID" value="NSL55573.1"/>
    <property type="molecule type" value="Genomic_DNA"/>
</dbReference>
<evidence type="ECO:0000313" key="2">
    <source>
        <dbReference type="EMBL" id="NSL55573.1"/>
    </source>
</evidence>
<name>A0ABX2II60_9RHOO</name>
<accession>A0ABX2II60</accession>
<sequence>MKSRLIVILWPSFLMAGMAEVVFFTFIDPQQLYLLGRPVHFSQTATYSIGFIAFWLLCAASSAATLFFMRSSAEINPQPD</sequence>
<dbReference type="Proteomes" id="UP000778523">
    <property type="component" value="Unassembled WGS sequence"/>
</dbReference>
<keyword evidence="1" id="KW-0812">Transmembrane</keyword>
<keyword evidence="1" id="KW-0472">Membrane</keyword>
<feature type="transmembrane region" description="Helical" evidence="1">
    <location>
        <begin position="47"/>
        <end position="69"/>
    </location>
</feature>
<evidence type="ECO:0008006" key="4">
    <source>
        <dbReference type="Google" id="ProtNLM"/>
    </source>
</evidence>
<reference evidence="2 3" key="1">
    <citation type="submission" date="2020-06" db="EMBL/GenBank/DDBJ databases">
        <title>Draft genome of Uliginosibacterium sp. IMCC34675.</title>
        <authorList>
            <person name="Song J."/>
        </authorList>
    </citation>
    <scope>NUCLEOTIDE SEQUENCE [LARGE SCALE GENOMIC DNA]</scope>
    <source>
        <strain evidence="2 3">IMCC34675</strain>
    </source>
</reference>
<proteinExistence type="predicted"/>
<feature type="transmembrane region" description="Helical" evidence="1">
    <location>
        <begin position="7"/>
        <end position="27"/>
    </location>
</feature>
<organism evidence="2 3">
    <name type="scientific">Uliginosibacterium aquaticum</name>
    <dbReference type="NCBI Taxonomy" id="2731212"/>
    <lineage>
        <taxon>Bacteria</taxon>
        <taxon>Pseudomonadati</taxon>
        <taxon>Pseudomonadota</taxon>
        <taxon>Betaproteobacteria</taxon>
        <taxon>Rhodocyclales</taxon>
        <taxon>Zoogloeaceae</taxon>
        <taxon>Uliginosibacterium</taxon>
    </lineage>
</organism>
<keyword evidence="1" id="KW-1133">Transmembrane helix</keyword>